<dbReference type="SUPFAM" id="SSF103473">
    <property type="entry name" value="MFS general substrate transporter"/>
    <property type="match status" value="1"/>
</dbReference>
<feature type="transmembrane region" description="Helical" evidence="5">
    <location>
        <begin position="403"/>
        <end position="428"/>
    </location>
</feature>
<evidence type="ECO:0000313" key="8">
    <source>
        <dbReference type="Proteomes" id="UP000183365"/>
    </source>
</evidence>
<dbReference type="PANTHER" id="PTHR23502:SF21">
    <property type="entry name" value="DITYROSINE TRANSPORTER 1"/>
    <property type="match status" value="1"/>
</dbReference>
<accession>A0A1L0B2H6</accession>
<feature type="transmembrane region" description="Helical" evidence="5">
    <location>
        <begin position="481"/>
        <end position="500"/>
    </location>
</feature>
<dbReference type="InterPro" id="IPR036259">
    <property type="entry name" value="MFS_trans_sf"/>
</dbReference>
<dbReference type="Proteomes" id="UP000183365">
    <property type="component" value="Unassembled WGS sequence"/>
</dbReference>
<feature type="transmembrane region" description="Helical" evidence="5">
    <location>
        <begin position="572"/>
        <end position="595"/>
    </location>
</feature>
<organism evidence="7 8">
    <name type="scientific">Hanseniaspora guilliermondii</name>
    <dbReference type="NCBI Taxonomy" id="56406"/>
    <lineage>
        <taxon>Eukaryota</taxon>
        <taxon>Fungi</taxon>
        <taxon>Dikarya</taxon>
        <taxon>Ascomycota</taxon>
        <taxon>Saccharomycotina</taxon>
        <taxon>Saccharomycetes</taxon>
        <taxon>Saccharomycodales</taxon>
        <taxon>Saccharomycodaceae</taxon>
        <taxon>Hanseniaspora</taxon>
    </lineage>
</organism>
<keyword evidence="8" id="KW-1185">Reference proteome</keyword>
<dbReference type="Gene3D" id="1.20.1720.10">
    <property type="entry name" value="Multidrug resistance protein D"/>
    <property type="match status" value="1"/>
</dbReference>
<dbReference type="Pfam" id="PF07690">
    <property type="entry name" value="MFS_1"/>
    <property type="match status" value="1"/>
</dbReference>
<dbReference type="PANTHER" id="PTHR23502">
    <property type="entry name" value="MAJOR FACILITATOR SUPERFAMILY"/>
    <property type="match status" value="1"/>
</dbReference>
<reference evidence="8" key="1">
    <citation type="submission" date="2016-11" db="EMBL/GenBank/DDBJ databases">
        <authorList>
            <person name="Guldener U."/>
        </authorList>
    </citation>
    <scope>NUCLEOTIDE SEQUENCE [LARGE SCALE GENOMIC DNA]</scope>
</reference>
<feature type="transmembrane region" description="Helical" evidence="5">
    <location>
        <begin position="195"/>
        <end position="214"/>
    </location>
</feature>
<dbReference type="InterPro" id="IPR011701">
    <property type="entry name" value="MFS"/>
</dbReference>
<dbReference type="PROSITE" id="PS50850">
    <property type="entry name" value="MFS"/>
    <property type="match status" value="1"/>
</dbReference>
<dbReference type="EMBL" id="FQNF01000037">
    <property type="protein sequence ID" value="SGZ40020.1"/>
    <property type="molecule type" value="Genomic_DNA"/>
</dbReference>
<evidence type="ECO:0000313" key="7">
    <source>
        <dbReference type="EMBL" id="SGZ40020.1"/>
    </source>
</evidence>
<evidence type="ECO:0000256" key="3">
    <source>
        <dbReference type="ARBA" id="ARBA00022989"/>
    </source>
</evidence>
<dbReference type="GO" id="GO:0005886">
    <property type="term" value="C:plasma membrane"/>
    <property type="evidence" value="ECO:0007669"/>
    <property type="project" value="TreeGrafter"/>
</dbReference>
<feature type="transmembrane region" description="Helical" evidence="5">
    <location>
        <begin position="127"/>
        <end position="149"/>
    </location>
</feature>
<feature type="transmembrane region" description="Helical" evidence="5">
    <location>
        <begin position="302"/>
        <end position="324"/>
    </location>
</feature>
<protein>
    <recommendedName>
        <fullName evidence="6">Major facilitator superfamily (MFS) profile domain-containing protein</fullName>
    </recommendedName>
</protein>
<dbReference type="InterPro" id="IPR020846">
    <property type="entry name" value="MFS_dom"/>
</dbReference>
<proteinExistence type="predicted"/>
<sequence>MLNDNVNKLEVSPDSFQTEMNKSIKNYMIEEDNFVPDDASKVNYFKYDNKPYKNFFVDHDSLKESSYYTDDKTNIQTVLEDPSISRSLPASLKSQTLSLYPNQKNRYKHIDLNENDERRFPYTTFNYRLIIVCIAAVASIGPLSGNLYIPAIPTLKQKLNLSTEDMNGSISVFMAVFCVFPIFWGILSDRYGRKIILIFGICLGLISNSLLARLNQISTKNILGQLYGLRVIQAISASSFISAGCGIIRDLVPLKWRGTYMGYFFLGPNLAPVLAPILAGVIMSNFDNKNGISDLSYKGDRWRWLFLLLVIVNAIAALVVVIFIPETCRSLVGNGDPRWAVNMKQTSTLTAEEIKTVRRADTQILFGALKDPISKSKLFIDKYSPPPLITFQNFINIFKMKHIVLVSVCVSLQFSLYYAFVITLAHVLQNDYSFNNLTSAVSYVVPGAGLIIGNLTSGRISDRTLNKLREKHNLANAELRLVFLLLGIASSCISSLIYGWLVHFKVPSALVLISTFFIGIGLTWSTNSASTYCSHIAKNQTGAAISVMNSMRNGGAAISSAITYQLIKKMNIGWVFTGLSLLTTSISLILSYVVINAYKIEKKSVLKSHKVMFTENVSLKSPGLIKNILNMSRDFYFDLLEEPSANAIKEKELIKILKSKDAQDLGTDDMDDLSV</sequence>
<feature type="transmembrane region" description="Helical" evidence="5">
    <location>
        <begin position="440"/>
        <end position="460"/>
    </location>
</feature>
<comment type="subcellular location">
    <subcellularLocation>
        <location evidence="1">Membrane</location>
        <topology evidence="1">Multi-pass membrane protein</topology>
    </subcellularLocation>
</comment>
<feature type="transmembrane region" description="Helical" evidence="5">
    <location>
        <begin position="260"/>
        <end position="282"/>
    </location>
</feature>
<dbReference type="OrthoDB" id="3066029at2759"/>
<evidence type="ECO:0000256" key="1">
    <source>
        <dbReference type="ARBA" id="ARBA00004141"/>
    </source>
</evidence>
<keyword evidence="2 5" id="KW-0812">Transmembrane</keyword>
<feature type="transmembrane region" description="Helical" evidence="5">
    <location>
        <begin position="226"/>
        <end position="248"/>
    </location>
</feature>
<keyword evidence="4 5" id="KW-0472">Membrane</keyword>
<dbReference type="VEuPathDB" id="FungiDB:HGUI_02220"/>
<dbReference type="GO" id="GO:0005275">
    <property type="term" value="F:amine transmembrane transporter activity"/>
    <property type="evidence" value="ECO:0007669"/>
    <property type="project" value="TreeGrafter"/>
</dbReference>
<evidence type="ECO:0000256" key="2">
    <source>
        <dbReference type="ARBA" id="ARBA00022692"/>
    </source>
</evidence>
<evidence type="ECO:0000256" key="5">
    <source>
        <dbReference type="SAM" id="Phobius"/>
    </source>
</evidence>
<feature type="domain" description="Major facilitator superfamily (MFS) profile" evidence="6">
    <location>
        <begin position="130"/>
        <end position="603"/>
    </location>
</feature>
<gene>
    <name evidence="7" type="ORF">HGUI_02220</name>
</gene>
<keyword evidence="3 5" id="KW-1133">Transmembrane helix</keyword>
<feature type="transmembrane region" description="Helical" evidence="5">
    <location>
        <begin position="169"/>
        <end position="188"/>
    </location>
</feature>
<dbReference type="AlphaFoldDB" id="A0A1L0B2H6"/>
<feature type="transmembrane region" description="Helical" evidence="5">
    <location>
        <begin position="506"/>
        <end position="524"/>
    </location>
</feature>
<name>A0A1L0B2H6_9ASCO</name>
<evidence type="ECO:0000259" key="6">
    <source>
        <dbReference type="PROSITE" id="PS50850"/>
    </source>
</evidence>
<dbReference type="Gene3D" id="1.20.1250.20">
    <property type="entry name" value="MFS general substrate transporter like domains"/>
    <property type="match status" value="1"/>
</dbReference>
<evidence type="ECO:0000256" key="4">
    <source>
        <dbReference type="ARBA" id="ARBA00023136"/>
    </source>
</evidence>